<accession>A0AAP0E0M5</accession>
<keyword evidence="3" id="KW-1185">Reference proteome</keyword>
<gene>
    <name evidence="2" type="ORF">Scep_029259</name>
</gene>
<name>A0AAP0E0M5_9MAGN</name>
<dbReference type="Proteomes" id="UP001419268">
    <property type="component" value="Unassembled WGS sequence"/>
</dbReference>
<protein>
    <submittedName>
        <fullName evidence="2">Uncharacterized protein</fullName>
    </submittedName>
</protein>
<feature type="compositionally biased region" description="Gly residues" evidence="1">
    <location>
        <begin position="36"/>
        <end position="45"/>
    </location>
</feature>
<dbReference type="AlphaFoldDB" id="A0AAP0E0M5"/>
<evidence type="ECO:0000313" key="2">
    <source>
        <dbReference type="EMBL" id="KAK9082788.1"/>
    </source>
</evidence>
<sequence>MGCGGGRRGGRGRPFQGPRRWHGVTEDVGEINGVSPDGGGSGGDGDNACGSGSRRGGSGDAVTRVGQRCGGALPGRSIPDKTTMVDKAL</sequence>
<comment type="caution">
    <text evidence="2">The sequence shown here is derived from an EMBL/GenBank/DDBJ whole genome shotgun (WGS) entry which is preliminary data.</text>
</comment>
<organism evidence="2 3">
    <name type="scientific">Stephania cephalantha</name>
    <dbReference type="NCBI Taxonomy" id="152367"/>
    <lineage>
        <taxon>Eukaryota</taxon>
        <taxon>Viridiplantae</taxon>
        <taxon>Streptophyta</taxon>
        <taxon>Embryophyta</taxon>
        <taxon>Tracheophyta</taxon>
        <taxon>Spermatophyta</taxon>
        <taxon>Magnoliopsida</taxon>
        <taxon>Ranunculales</taxon>
        <taxon>Menispermaceae</taxon>
        <taxon>Menispermoideae</taxon>
        <taxon>Cissampelideae</taxon>
        <taxon>Stephania</taxon>
    </lineage>
</organism>
<feature type="region of interest" description="Disordered" evidence="1">
    <location>
        <begin position="1"/>
        <end position="89"/>
    </location>
</feature>
<reference evidence="2 3" key="1">
    <citation type="submission" date="2024-01" db="EMBL/GenBank/DDBJ databases">
        <title>Genome assemblies of Stephania.</title>
        <authorList>
            <person name="Yang L."/>
        </authorList>
    </citation>
    <scope>NUCLEOTIDE SEQUENCE [LARGE SCALE GENOMIC DNA]</scope>
    <source>
        <strain evidence="2">JXDWG</strain>
        <tissue evidence="2">Leaf</tissue>
    </source>
</reference>
<evidence type="ECO:0000256" key="1">
    <source>
        <dbReference type="SAM" id="MobiDB-lite"/>
    </source>
</evidence>
<proteinExistence type="predicted"/>
<evidence type="ECO:0000313" key="3">
    <source>
        <dbReference type="Proteomes" id="UP001419268"/>
    </source>
</evidence>
<dbReference type="EMBL" id="JBBNAG010000013">
    <property type="protein sequence ID" value="KAK9082788.1"/>
    <property type="molecule type" value="Genomic_DNA"/>
</dbReference>